<keyword evidence="3" id="KW-0732">Signal</keyword>
<sequence length="347" mass="36728" precursor="true">MLKSNHARTVLLVALLVFSVTASSAMARGRGGASRPAGRAGSNLPSPSGNIADRSPSVGSHQFNGRTPTGTRNLPTPSTNGRVPTGNKAFGQGNFSGQQPQNAQQVQAFLNGQSLGEMQGNLSQLNGNLSQLNQNAQQLSSRSQQWSDAAQNWDPSNLQSAASNWQNGPEPFSPAWYAEHPNAWQATHPYANEAAAVATVASVAAWTAYAAYPASSSSTVVIEGDTVVYESSSDEPAPTGVPADQQEWMPLGTYEVAPQAGAAATRQMQLAVSRQSNVAGVYFDQLTGSTQNLTGQLDAQSQVVVWQAENNPSVQFSATLQDLTSDKGTVRVKQGNQEFHWAMNRSP</sequence>
<protein>
    <submittedName>
        <fullName evidence="4">Uncharacterized protein</fullName>
    </submittedName>
</protein>
<evidence type="ECO:0000256" key="1">
    <source>
        <dbReference type="SAM" id="Coils"/>
    </source>
</evidence>
<dbReference type="AlphaFoldDB" id="A0A518AVH2"/>
<keyword evidence="5" id="KW-1185">Reference proteome</keyword>
<reference evidence="4 5" key="1">
    <citation type="submission" date="2019-02" db="EMBL/GenBank/DDBJ databases">
        <title>Deep-cultivation of Planctomycetes and their phenomic and genomic characterization uncovers novel biology.</title>
        <authorList>
            <person name="Wiegand S."/>
            <person name="Jogler M."/>
            <person name="Boedeker C."/>
            <person name="Pinto D."/>
            <person name="Vollmers J."/>
            <person name="Rivas-Marin E."/>
            <person name="Kohn T."/>
            <person name="Peeters S.H."/>
            <person name="Heuer A."/>
            <person name="Rast P."/>
            <person name="Oberbeckmann S."/>
            <person name="Bunk B."/>
            <person name="Jeske O."/>
            <person name="Meyerdierks A."/>
            <person name="Storesund J.E."/>
            <person name="Kallscheuer N."/>
            <person name="Luecker S."/>
            <person name="Lage O.M."/>
            <person name="Pohl T."/>
            <person name="Merkel B.J."/>
            <person name="Hornburger P."/>
            <person name="Mueller R.-W."/>
            <person name="Bruemmer F."/>
            <person name="Labrenz M."/>
            <person name="Spormann A.M."/>
            <person name="Op den Camp H."/>
            <person name="Overmann J."/>
            <person name="Amann R."/>
            <person name="Jetten M.S.M."/>
            <person name="Mascher T."/>
            <person name="Medema M.H."/>
            <person name="Devos D.P."/>
            <person name="Kaster A.-K."/>
            <person name="Ovreas L."/>
            <person name="Rohde M."/>
            <person name="Galperin M.Y."/>
            <person name="Jogler C."/>
        </authorList>
    </citation>
    <scope>NUCLEOTIDE SEQUENCE [LARGE SCALE GENOMIC DNA]</scope>
    <source>
        <strain evidence="4 5">Pan181</strain>
    </source>
</reference>
<dbReference type="Proteomes" id="UP000315750">
    <property type="component" value="Chromosome"/>
</dbReference>
<evidence type="ECO:0000256" key="3">
    <source>
        <dbReference type="SAM" id="SignalP"/>
    </source>
</evidence>
<evidence type="ECO:0000256" key="2">
    <source>
        <dbReference type="SAM" id="MobiDB-lite"/>
    </source>
</evidence>
<accession>A0A518AVH2</accession>
<feature type="region of interest" description="Disordered" evidence="2">
    <location>
        <begin position="28"/>
        <end position="102"/>
    </location>
</feature>
<dbReference type="EMBL" id="CP036278">
    <property type="protein sequence ID" value="QDU58724.1"/>
    <property type="molecule type" value="Genomic_DNA"/>
</dbReference>
<dbReference type="KEGG" id="amuc:Pan181_49640"/>
<feature type="coiled-coil region" evidence="1">
    <location>
        <begin position="115"/>
        <end position="149"/>
    </location>
</feature>
<organism evidence="4 5">
    <name type="scientific">Aeoliella mucimassa</name>
    <dbReference type="NCBI Taxonomy" id="2527972"/>
    <lineage>
        <taxon>Bacteria</taxon>
        <taxon>Pseudomonadati</taxon>
        <taxon>Planctomycetota</taxon>
        <taxon>Planctomycetia</taxon>
        <taxon>Pirellulales</taxon>
        <taxon>Lacipirellulaceae</taxon>
        <taxon>Aeoliella</taxon>
    </lineage>
</organism>
<evidence type="ECO:0000313" key="4">
    <source>
        <dbReference type="EMBL" id="QDU58724.1"/>
    </source>
</evidence>
<feature type="compositionally biased region" description="Polar residues" evidence="2">
    <location>
        <begin position="57"/>
        <end position="82"/>
    </location>
</feature>
<feature type="chain" id="PRO_5022197065" evidence="3">
    <location>
        <begin position="28"/>
        <end position="347"/>
    </location>
</feature>
<feature type="signal peptide" evidence="3">
    <location>
        <begin position="1"/>
        <end position="27"/>
    </location>
</feature>
<name>A0A518AVH2_9BACT</name>
<feature type="compositionally biased region" description="Low complexity" evidence="2">
    <location>
        <begin position="28"/>
        <end position="42"/>
    </location>
</feature>
<gene>
    <name evidence="4" type="ORF">Pan181_49640</name>
</gene>
<proteinExistence type="predicted"/>
<evidence type="ECO:0000313" key="5">
    <source>
        <dbReference type="Proteomes" id="UP000315750"/>
    </source>
</evidence>
<keyword evidence="1" id="KW-0175">Coiled coil</keyword>